<feature type="compositionally biased region" description="Low complexity" evidence="1">
    <location>
        <begin position="499"/>
        <end position="511"/>
    </location>
</feature>
<proteinExistence type="predicted"/>
<dbReference type="PANTHER" id="PTHR31323">
    <property type="entry name" value="MECHANOSENSITIVE ION CHANNEL PROTEIN MSY2"/>
    <property type="match status" value="1"/>
</dbReference>
<feature type="region of interest" description="Disordered" evidence="1">
    <location>
        <begin position="374"/>
        <end position="397"/>
    </location>
</feature>
<dbReference type="InterPro" id="IPR006685">
    <property type="entry name" value="MscS_channel_2nd"/>
</dbReference>
<evidence type="ECO:0000256" key="2">
    <source>
        <dbReference type="SAM" id="Phobius"/>
    </source>
</evidence>
<dbReference type="OrthoDB" id="544685at2759"/>
<sequence>MAAQRMLPGILPAPHRRGNHLLAASEEKGEDLIESHCPSPPYRSISHSSASSSYRSDECKDLLNVMLQERREKHASYFKAPPMVDVTLEEQDPRSRPAKVQFSEELNKASPPSLQHMDSDFVSSRRSSITETDEEDSEDYDWSGEEDLVDEAAKFESQMGVEAKQNKWGLKRMLEFLFSSLIGSTFLAGLIVTPALFVHFYWYKPHPSEHRRYVNQNVQGWFIWAAANLVISWYLAMIVDIIPIVVRYFISATWGHVSEAVKTKIELYDSVKNTFKPALYALSAYASWVVIFGNIYKLYDANNASQSRASYTHRLSEVVQFFFFFVIVRCGQRMLSHFIAFSFHRTAYKERIESVQEALAIIEKLRDFRPKLRAPRMKSGGRSNHFSRFSPGTPLPEEDADSLWGALYTASPPVSRSNTGCYEDESNDGDVEEKAIPSRQRVKVANASSSLGEDKNLRLLRRAEKAASGGRRNMDGHGKRKNADNEMEMMPASLPPGLSSRPTTPTSNPNPHRYPPSVKNPQSSFDASVDLDTTLVNAAKVIKDAVLHDARNIRGKNEDLGGLSWNVNSAHEAKHLARSIYTRLKDRHRTYLIAADFYQAFPDHASAQAAFRVFDKDSHGDISRAELKTTVLKVYKERRFLSRSMRDVGEALKTLDRILMFLAAVILVFIGLSVFGVQVGNSLTSLYSLLIAASFIFKNTASSMFDAVMFCFVTHPYDTGDRCFVDNENLVVKRVGLFATVFARSDGTETYYFNSQLFTKFITNVRRSGKTFENLTMQVAWRTPLEKLDALEKSLNTWLSTEENRWFEPSTSITLQNISYQRYLEITIGIGHNGNWQDWGLRNSRKTAFHAAVHYYCRQLGIVGCEAPIPIVYADPVTSRYAPHHITGLEVDDEPRTPTLDTSPSLGQSQEEAEDGELMAKDVKSLLGFVPPSLLMHRATRVRKSKSRKENVGATNG</sequence>
<dbReference type="PROSITE" id="PS50222">
    <property type="entry name" value="EF_HAND_2"/>
    <property type="match status" value="1"/>
</dbReference>
<keyword evidence="2" id="KW-1133">Transmembrane helix</keyword>
<feature type="region of interest" description="Disordered" evidence="1">
    <location>
        <begin position="27"/>
        <end position="53"/>
    </location>
</feature>
<feature type="compositionally biased region" description="Polar residues" evidence="1">
    <location>
        <begin position="899"/>
        <end position="910"/>
    </location>
</feature>
<feature type="compositionally biased region" description="Basic and acidic residues" evidence="1">
    <location>
        <begin position="452"/>
        <end position="465"/>
    </location>
</feature>
<feature type="region of interest" description="Disordered" evidence="1">
    <location>
        <begin position="888"/>
        <end position="917"/>
    </location>
</feature>
<dbReference type="InterPro" id="IPR002048">
    <property type="entry name" value="EF_hand_dom"/>
</dbReference>
<feature type="transmembrane region" description="Helical" evidence="2">
    <location>
        <begin position="222"/>
        <end position="246"/>
    </location>
</feature>
<evidence type="ECO:0000313" key="4">
    <source>
        <dbReference type="EMBL" id="KIK08431.1"/>
    </source>
</evidence>
<feature type="transmembrane region" description="Helical" evidence="2">
    <location>
        <begin position="658"/>
        <end position="677"/>
    </location>
</feature>
<dbReference type="EMBL" id="KN838542">
    <property type="protein sequence ID" value="KIK08431.1"/>
    <property type="molecule type" value="Genomic_DNA"/>
</dbReference>
<dbReference type="GO" id="GO:0005262">
    <property type="term" value="F:calcium channel activity"/>
    <property type="evidence" value="ECO:0007669"/>
    <property type="project" value="TreeGrafter"/>
</dbReference>
<keyword evidence="5" id="KW-1185">Reference proteome</keyword>
<evidence type="ECO:0000313" key="5">
    <source>
        <dbReference type="Proteomes" id="UP000054477"/>
    </source>
</evidence>
<dbReference type="HOGENOM" id="CLU_011269_1_0_1"/>
<keyword evidence="2" id="KW-0812">Transmembrane</keyword>
<feature type="compositionally biased region" description="Low complexity" evidence="1">
    <location>
        <begin position="42"/>
        <end position="53"/>
    </location>
</feature>
<evidence type="ECO:0000256" key="1">
    <source>
        <dbReference type="SAM" id="MobiDB-lite"/>
    </source>
</evidence>
<reference evidence="5" key="2">
    <citation type="submission" date="2015-01" db="EMBL/GenBank/DDBJ databases">
        <title>Evolutionary Origins and Diversification of the Mycorrhizal Mutualists.</title>
        <authorList>
            <consortium name="DOE Joint Genome Institute"/>
            <consortium name="Mycorrhizal Genomics Consortium"/>
            <person name="Kohler A."/>
            <person name="Kuo A."/>
            <person name="Nagy L.G."/>
            <person name="Floudas D."/>
            <person name="Copeland A."/>
            <person name="Barry K.W."/>
            <person name="Cichocki N."/>
            <person name="Veneault-Fourrey C."/>
            <person name="LaButti K."/>
            <person name="Lindquist E.A."/>
            <person name="Lipzen A."/>
            <person name="Lundell T."/>
            <person name="Morin E."/>
            <person name="Murat C."/>
            <person name="Riley R."/>
            <person name="Ohm R."/>
            <person name="Sun H."/>
            <person name="Tunlid A."/>
            <person name="Henrissat B."/>
            <person name="Grigoriev I.V."/>
            <person name="Hibbett D.S."/>
            <person name="Martin F."/>
        </authorList>
    </citation>
    <scope>NUCLEOTIDE SEQUENCE [LARGE SCALE GENOMIC DNA]</scope>
    <source>
        <strain evidence="5">LaAM-08-1</strain>
    </source>
</reference>
<dbReference type="PANTHER" id="PTHR31323:SF1">
    <property type="entry name" value="MECHANOSENSITIVE ION CHANNEL PROTEIN"/>
    <property type="match status" value="1"/>
</dbReference>
<feature type="transmembrane region" description="Helical" evidence="2">
    <location>
        <begin position="278"/>
        <end position="299"/>
    </location>
</feature>
<dbReference type="GO" id="GO:0006874">
    <property type="term" value="P:intracellular calcium ion homeostasis"/>
    <property type="evidence" value="ECO:0007669"/>
    <property type="project" value="TreeGrafter"/>
</dbReference>
<feature type="compositionally biased region" description="Acidic residues" evidence="1">
    <location>
        <begin position="422"/>
        <end position="431"/>
    </location>
</feature>
<evidence type="ECO:0000259" key="3">
    <source>
        <dbReference type="PROSITE" id="PS50222"/>
    </source>
</evidence>
<dbReference type="SUPFAM" id="SSF50182">
    <property type="entry name" value="Sm-like ribonucleoproteins"/>
    <property type="match status" value="1"/>
</dbReference>
<dbReference type="InterPro" id="IPR058650">
    <property type="entry name" value="Msy1/2-like"/>
</dbReference>
<dbReference type="GO" id="GO:0016020">
    <property type="term" value="C:membrane"/>
    <property type="evidence" value="ECO:0007669"/>
    <property type="project" value="InterPro"/>
</dbReference>
<feature type="domain" description="EF-hand" evidence="3">
    <location>
        <begin position="602"/>
        <end position="637"/>
    </location>
</feature>
<keyword evidence="2" id="KW-0472">Membrane</keyword>
<reference evidence="4 5" key="1">
    <citation type="submission" date="2014-04" db="EMBL/GenBank/DDBJ databases">
        <authorList>
            <consortium name="DOE Joint Genome Institute"/>
            <person name="Kuo A."/>
            <person name="Kohler A."/>
            <person name="Nagy L.G."/>
            <person name="Floudas D."/>
            <person name="Copeland A."/>
            <person name="Barry K.W."/>
            <person name="Cichocki N."/>
            <person name="Veneault-Fourrey C."/>
            <person name="LaButti K."/>
            <person name="Lindquist E.A."/>
            <person name="Lipzen A."/>
            <person name="Lundell T."/>
            <person name="Morin E."/>
            <person name="Murat C."/>
            <person name="Sun H."/>
            <person name="Tunlid A."/>
            <person name="Henrissat B."/>
            <person name="Grigoriev I.V."/>
            <person name="Hibbett D.S."/>
            <person name="Martin F."/>
            <person name="Nordberg H.P."/>
            <person name="Cantor M.N."/>
            <person name="Hua S.X."/>
        </authorList>
    </citation>
    <scope>NUCLEOTIDE SEQUENCE [LARGE SCALE GENOMIC DNA]</scope>
    <source>
        <strain evidence="4 5">LaAM-08-1</strain>
    </source>
</reference>
<dbReference type="AlphaFoldDB" id="A0A0C9XU15"/>
<name>A0A0C9XU15_9AGAR</name>
<feature type="region of interest" description="Disordered" evidence="1">
    <location>
        <begin position="414"/>
        <end position="522"/>
    </location>
</feature>
<feature type="compositionally biased region" description="Acidic residues" evidence="1">
    <location>
        <begin position="131"/>
        <end position="142"/>
    </location>
</feature>
<dbReference type="Pfam" id="PF00924">
    <property type="entry name" value="MS_channel_2nd"/>
    <property type="match status" value="1"/>
</dbReference>
<feature type="compositionally biased region" description="Basic and acidic residues" evidence="1">
    <location>
        <begin position="472"/>
        <end position="484"/>
    </location>
</feature>
<protein>
    <recommendedName>
        <fullName evidence="3">EF-hand domain-containing protein</fullName>
    </recommendedName>
</protein>
<organism evidence="4 5">
    <name type="scientific">Laccaria amethystina LaAM-08-1</name>
    <dbReference type="NCBI Taxonomy" id="1095629"/>
    <lineage>
        <taxon>Eukaryota</taxon>
        <taxon>Fungi</taxon>
        <taxon>Dikarya</taxon>
        <taxon>Basidiomycota</taxon>
        <taxon>Agaricomycotina</taxon>
        <taxon>Agaricomycetes</taxon>
        <taxon>Agaricomycetidae</taxon>
        <taxon>Agaricales</taxon>
        <taxon>Agaricineae</taxon>
        <taxon>Hydnangiaceae</taxon>
        <taxon>Laccaria</taxon>
    </lineage>
</organism>
<dbReference type="Proteomes" id="UP000054477">
    <property type="component" value="Unassembled WGS sequence"/>
</dbReference>
<accession>A0A0C9XU15</accession>
<dbReference type="GO" id="GO:0005509">
    <property type="term" value="F:calcium ion binding"/>
    <property type="evidence" value="ECO:0007669"/>
    <property type="project" value="InterPro"/>
</dbReference>
<dbReference type="Pfam" id="PF25886">
    <property type="entry name" value="Msy1"/>
    <property type="match status" value="1"/>
</dbReference>
<feature type="transmembrane region" description="Helical" evidence="2">
    <location>
        <begin position="176"/>
        <end position="202"/>
    </location>
</feature>
<gene>
    <name evidence="4" type="ORF">K443DRAFT_1526</name>
</gene>
<dbReference type="InterPro" id="IPR010920">
    <property type="entry name" value="LSM_dom_sf"/>
</dbReference>
<feature type="region of interest" description="Disordered" evidence="1">
    <location>
        <begin position="87"/>
        <end position="142"/>
    </location>
</feature>